<keyword evidence="5 6" id="KW-0326">Glycosidase</keyword>
<dbReference type="PANTHER" id="PTHR31736">
    <property type="match status" value="1"/>
</dbReference>
<comment type="similarity">
    <text evidence="1 6">Belongs to the glycosyl hydrolase 28 family.</text>
</comment>
<name>A0A1R2B1Z1_9CILI</name>
<dbReference type="InterPro" id="IPR011050">
    <property type="entry name" value="Pectin_lyase_fold/virulence"/>
</dbReference>
<dbReference type="OrthoDB" id="449083at2759"/>
<dbReference type="Proteomes" id="UP000187209">
    <property type="component" value="Unassembled WGS sequence"/>
</dbReference>
<organism evidence="8 9">
    <name type="scientific">Stentor coeruleus</name>
    <dbReference type="NCBI Taxonomy" id="5963"/>
    <lineage>
        <taxon>Eukaryota</taxon>
        <taxon>Sar</taxon>
        <taxon>Alveolata</taxon>
        <taxon>Ciliophora</taxon>
        <taxon>Postciliodesmatophora</taxon>
        <taxon>Heterotrichea</taxon>
        <taxon>Heterotrichida</taxon>
        <taxon>Stentoridae</taxon>
        <taxon>Stentor</taxon>
    </lineage>
</organism>
<evidence type="ECO:0008006" key="10">
    <source>
        <dbReference type="Google" id="ProtNLM"/>
    </source>
</evidence>
<evidence type="ECO:0000313" key="9">
    <source>
        <dbReference type="Proteomes" id="UP000187209"/>
    </source>
</evidence>
<dbReference type="GO" id="GO:0046576">
    <property type="term" value="F:rhamnogalacturonan alpha-L-rhamnopyranosyl-(1-&gt;4)-alpha-D-galactopyranosyluronide lyase activity"/>
    <property type="evidence" value="ECO:0007669"/>
    <property type="project" value="UniProtKB-ARBA"/>
</dbReference>
<keyword evidence="7" id="KW-0732">Signal</keyword>
<keyword evidence="9" id="KW-1185">Reference proteome</keyword>
<dbReference type="InterPro" id="IPR006626">
    <property type="entry name" value="PbH1"/>
</dbReference>
<comment type="caution">
    <text evidence="8">The sequence shown here is derived from an EMBL/GenBank/DDBJ whole genome shotgun (WGS) entry which is preliminary data.</text>
</comment>
<keyword evidence="4" id="KW-0325">Glycoprotein</keyword>
<proteinExistence type="inferred from homology"/>
<protein>
    <recommendedName>
        <fullName evidence="10">Pectate lyase superfamily protein domain-containing protein</fullName>
    </recommendedName>
</protein>
<dbReference type="InterPro" id="IPR000743">
    <property type="entry name" value="Glyco_hydro_28"/>
</dbReference>
<reference evidence="8 9" key="1">
    <citation type="submission" date="2016-11" db="EMBL/GenBank/DDBJ databases">
        <title>The macronuclear genome of Stentor coeruleus: a giant cell with tiny introns.</title>
        <authorList>
            <person name="Slabodnick M."/>
            <person name="Ruby J.G."/>
            <person name="Reiff S.B."/>
            <person name="Swart E.C."/>
            <person name="Gosai S."/>
            <person name="Prabakaran S."/>
            <person name="Witkowska E."/>
            <person name="Larue G.E."/>
            <person name="Fisher S."/>
            <person name="Freeman R.M."/>
            <person name="Gunawardena J."/>
            <person name="Chu W."/>
            <person name="Stover N.A."/>
            <person name="Gregory B.D."/>
            <person name="Nowacki M."/>
            <person name="Derisi J."/>
            <person name="Roy S.W."/>
            <person name="Marshall W.F."/>
            <person name="Sood P."/>
        </authorList>
    </citation>
    <scope>NUCLEOTIDE SEQUENCE [LARGE SCALE GENOMIC DNA]</scope>
    <source>
        <strain evidence="8">WM001</strain>
    </source>
</reference>
<feature type="chain" id="PRO_5012525989" description="Pectate lyase superfamily protein domain-containing protein" evidence="7">
    <location>
        <begin position="19"/>
        <end position="444"/>
    </location>
</feature>
<dbReference type="PANTHER" id="PTHR31736:SF19">
    <property type="entry name" value="PECTIN LYASE SUPERFAMILY PROTEIN-RELATED"/>
    <property type="match status" value="1"/>
</dbReference>
<evidence type="ECO:0000313" key="8">
    <source>
        <dbReference type="EMBL" id="OMJ70769.1"/>
    </source>
</evidence>
<dbReference type="GO" id="GO:0005975">
    <property type="term" value="P:carbohydrate metabolic process"/>
    <property type="evidence" value="ECO:0007669"/>
    <property type="project" value="InterPro"/>
</dbReference>
<evidence type="ECO:0000256" key="6">
    <source>
        <dbReference type="RuleBase" id="RU361169"/>
    </source>
</evidence>
<evidence type="ECO:0000256" key="4">
    <source>
        <dbReference type="ARBA" id="ARBA00023180"/>
    </source>
</evidence>
<keyword evidence="3" id="KW-1015">Disulfide bond</keyword>
<dbReference type="EMBL" id="MPUH01001056">
    <property type="protein sequence ID" value="OMJ70769.1"/>
    <property type="molecule type" value="Genomic_DNA"/>
</dbReference>
<dbReference type="GO" id="GO:0004650">
    <property type="term" value="F:polygalacturonase activity"/>
    <property type="evidence" value="ECO:0007669"/>
    <property type="project" value="InterPro"/>
</dbReference>
<evidence type="ECO:0000256" key="5">
    <source>
        <dbReference type="ARBA" id="ARBA00023295"/>
    </source>
</evidence>
<dbReference type="SMART" id="SM00710">
    <property type="entry name" value="PbH1"/>
    <property type="match status" value="4"/>
</dbReference>
<accession>A0A1R2B1Z1</accession>
<sequence>MKVLVSAWLCSFIFISAALNIDQFGAISGESAFHVAIKNGEAFNNAVISANTGSDRTVVISAGKTYWMLPAGTLYNLNNLVINIDGTIIAWGGEEGEWPTGPNGHVLDLISIQNTNNLTIQGTGLIEGQGYNWWWKVILTGKDNRPDLLNIGHSQNTLIQGITLKNSPQYHAFLFDMYELIVQDFTVHVDVTDTKDFLEWLPTFPLNTDGIDISGRNVYFRNLTIQNFDDAVAVKPSHTGQYIYTNCTENILIENSNIKYGVGMSIGSVPPNDNLACVQNITIRNINFETPLKAVYIKPNPGTHGQGIISNILYENLTINDALWWAIWIGPQQQDQPGGYSTGCSFLFPLPGYKCPTDPLVTVEFITLKDINIYKGVNSPGVLLCNETNPCTNFLFDNVNVYHRSFFPVPEGYYCSNVQGWAKNSNVYPRCFTKIGEDYPEFLR</sequence>
<evidence type="ECO:0000256" key="7">
    <source>
        <dbReference type="SAM" id="SignalP"/>
    </source>
</evidence>
<evidence type="ECO:0000256" key="1">
    <source>
        <dbReference type="ARBA" id="ARBA00008834"/>
    </source>
</evidence>
<feature type="signal peptide" evidence="7">
    <location>
        <begin position="1"/>
        <end position="18"/>
    </location>
</feature>
<dbReference type="InterPro" id="IPR012334">
    <property type="entry name" value="Pectin_lyas_fold"/>
</dbReference>
<dbReference type="Pfam" id="PF00295">
    <property type="entry name" value="Glyco_hydro_28"/>
    <property type="match status" value="1"/>
</dbReference>
<evidence type="ECO:0000256" key="2">
    <source>
        <dbReference type="ARBA" id="ARBA00022801"/>
    </source>
</evidence>
<dbReference type="Gene3D" id="2.160.20.10">
    <property type="entry name" value="Single-stranded right-handed beta-helix, Pectin lyase-like"/>
    <property type="match status" value="1"/>
</dbReference>
<dbReference type="SUPFAM" id="SSF51126">
    <property type="entry name" value="Pectin lyase-like"/>
    <property type="match status" value="1"/>
</dbReference>
<gene>
    <name evidence="8" type="ORF">SteCoe_31190</name>
</gene>
<dbReference type="AlphaFoldDB" id="A0A1R2B1Z1"/>
<keyword evidence="2 6" id="KW-0378">Hydrolase</keyword>
<evidence type="ECO:0000256" key="3">
    <source>
        <dbReference type="ARBA" id="ARBA00023157"/>
    </source>
</evidence>